<dbReference type="AlphaFoldDB" id="A0A2U1FM19"/>
<evidence type="ECO:0000256" key="1">
    <source>
        <dbReference type="SAM" id="Phobius"/>
    </source>
</evidence>
<comment type="caution">
    <text evidence="3">The sequence shown here is derived from an EMBL/GenBank/DDBJ whole genome shotgun (WGS) entry which is preliminary data.</text>
</comment>
<dbReference type="InterPro" id="IPR031308">
    <property type="entry name" value="UCP028777"/>
</dbReference>
<dbReference type="Proteomes" id="UP000245639">
    <property type="component" value="Unassembled WGS sequence"/>
</dbReference>
<name>A0A2U1FM19_9PSEU</name>
<dbReference type="GO" id="GO:0005886">
    <property type="term" value="C:plasma membrane"/>
    <property type="evidence" value="ECO:0007669"/>
    <property type="project" value="TreeGrafter"/>
</dbReference>
<reference evidence="3 4" key="1">
    <citation type="submission" date="2018-04" db="EMBL/GenBank/DDBJ databases">
        <title>Genomic Encyclopedia of Type Strains, Phase IV (KMG-IV): sequencing the most valuable type-strain genomes for metagenomic binning, comparative biology and taxonomic classification.</title>
        <authorList>
            <person name="Goeker M."/>
        </authorList>
    </citation>
    <scope>NUCLEOTIDE SEQUENCE [LARGE SCALE GENOMIC DNA]</scope>
    <source>
        <strain evidence="3 4">DSM 45771</strain>
    </source>
</reference>
<dbReference type="InterPro" id="IPR005185">
    <property type="entry name" value="YccF"/>
</dbReference>
<dbReference type="InterPro" id="IPR052937">
    <property type="entry name" value="Inner_membrane_protein"/>
</dbReference>
<evidence type="ECO:0000259" key="2">
    <source>
        <dbReference type="Pfam" id="PF03733"/>
    </source>
</evidence>
<feature type="transmembrane region" description="Helical" evidence="1">
    <location>
        <begin position="65"/>
        <end position="83"/>
    </location>
</feature>
<dbReference type="NCBIfam" id="NF008740">
    <property type="entry name" value="PRK11770.1-2"/>
    <property type="match status" value="1"/>
</dbReference>
<feature type="transmembrane region" description="Helical" evidence="1">
    <location>
        <begin position="7"/>
        <end position="27"/>
    </location>
</feature>
<keyword evidence="1" id="KW-0472">Membrane</keyword>
<sequence length="145" mass="15738">MDLLRTLLNLVWLVLAGVWMAIGYVIAGLICCILIVTIPWGIASFRIALFTLWPFGSRIERRPDAGLGSTLGNVVWFIVAGWWLALGHIATAIALAVTIVGIPFAWANLKLIPVSLTPLGRRIVDSEDAAAFAVGDHRTPVPARR</sequence>
<dbReference type="PANTHER" id="PTHR42903:SF1">
    <property type="entry name" value="INNER MEMBRANE PROTEIN YCCF"/>
    <property type="match status" value="1"/>
</dbReference>
<feature type="domain" description="Inner membrane component" evidence="2">
    <location>
        <begin position="71"/>
        <end position="121"/>
    </location>
</feature>
<dbReference type="PIRSF" id="PIRSF028777">
    <property type="entry name" value="UCP028777"/>
    <property type="match status" value="1"/>
</dbReference>
<keyword evidence="4" id="KW-1185">Reference proteome</keyword>
<protein>
    <submittedName>
        <fullName evidence="3">Uncharacterized membrane protein YccF (DUF307 family)</fullName>
    </submittedName>
</protein>
<dbReference type="EMBL" id="QEKW01000002">
    <property type="protein sequence ID" value="PVZ13090.1"/>
    <property type="molecule type" value="Genomic_DNA"/>
</dbReference>
<dbReference type="Pfam" id="PF03733">
    <property type="entry name" value="YccF"/>
    <property type="match status" value="2"/>
</dbReference>
<proteinExistence type="predicted"/>
<feature type="transmembrane region" description="Helical" evidence="1">
    <location>
        <begin position="33"/>
        <end position="53"/>
    </location>
</feature>
<evidence type="ECO:0000313" key="3">
    <source>
        <dbReference type="EMBL" id="PVZ13090.1"/>
    </source>
</evidence>
<evidence type="ECO:0000313" key="4">
    <source>
        <dbReference type="Proteomes" id="UP000245639"/>
    </source>
</evidence>
<keyword evidence="1" id="KW-0812">Transmembrane</keyword>
<dbReference type="OrthoDB" id="3238663at2"/>
<gene>
    <name evidence="3" type="ORF">C8D89_102240</name>
</gene>
<dbReference type="PANTHER" id="PTHR42903">
    <property type="entry name" value="INNER MEMBRANE PROTEIN YCCF"/>
    <property type="match status" value="1"/>
</dbReference>
<feature type="transmembrane region" description="Helical" evidence="1">
    <location>
        <begin position="89"/>
        <end position="109"/>
    </location>
</feature>
<feature type="domain" description="Inner membrane component" evidence="2">
    <location>
        <begin position="7"/>
        <end position="56"/>
    </location>
</feature>
<accession>A0A2U1FM19</accession>
<organism evidence="3 4">
    <name type="scientific">Actinomycetospora cinnamomea</name>
    <dbReference type="NCBI Taxonomy" id="663609"/>
    <lineage>
        <taxon>Bacteria</taxon>
        <taxon>Bacillati</taxon>
        <taxon>Actinomycetota</taxon>
        <taxon>Actinomycetes</taxon>
        <taxon>Pseudonocardiales</taxon>
        <taxon>Pseudonocardiaceae</taxon>
        <taxon>Actinomycetospora</taxon>
    </lineage>
</organism>
<keyword evidence="1" id="KW-1133">Transmembrane helix</keyword>